<gene>
    <name evidence="2" type="primary">TDEL0H03250</name>
    <name evidence="2" type="ORF">TDEL_0H03250</name>
</gene>
<dbReference type="InParanoid" id="G8ZZZ0"/>
<evidence type="ECO:0000313" key="3">
    <source>
        <dbReference type="Proteomes" id="UP000005627"/>
    </source>
</evidence>
<dbReference type="KEGG" id="tdl:TDEL_0H03250"/>
<name>G8ZZZ0_TORDE</name>
<organism evidence="2 3">
    <name type="scientific">Torulaspora delbrueckii</name>
    <name type="common">Yeast</name>
    <name type="synonym">Candida colliculosa</name>
    <dbReference type="NCBI Taxonomy" id="4950"/>
    <lineage>
        <taxon>Eukaryota</taxon>
        <taxon>Fungi</taxon>
        <taxon>Dikarya</taxon>
        <taxon>Ascomycota</taxon>
        <taxon>Saccharomycotina</taxon>
        <taxon>Saccharomycetes</taxon>
        <taxon>Saccharomycetales</taxon>
        <taxon>Saccharomycetaceae</taxon>
        <taxon>Torulaspora</taxon>
    </lineage>
</organism>
<feature type="binding site" evidence="1">
    <location>
        <position position="123"/>
    </location>
    <ligand>
        <name>substrate</name>
    </ligand>
</feature>
<keyword evidence="1" id="KW-0479">Metal-binding</keyword>
<feature type="binding site" evidence="1">
    <location>
        <begin position="101"/>
        <end position="104"/>
    </location>
    <ligand>
        <name>substrate</name>
    </ligand>
</feature>
<evidence type="ECO:0000313" key="2">
    <source>
        <dbReference type="EMBL" id="CCE94184.1"/>
    </source>
</evidence>
<evidence type="ECO:0000256" key="1">
    <source>
        <dbReference type="PIRSR" id="PIRSR605493-1"/>
    </source>
</evidence>
<dbReference type="GO" id="GO:0008948">
    <property type="term" value="F:oxaloacetate decarboxylase activity"/>
    <property type="evidence" value="ECO:0007669"/>
    <property type="project" value="EnsemblFungi"/>
</dbReference>
<dbReference type="Pfam" id="PF03737">
    <property type="entry name" value="RraA-like"/>
    <property type="match status" value="1"/>
</dbReference>
<accession>G8ZZZ0</accession>
<dbReference type="eggNOG" id="ENOG502RZ5Y">
    <property type="taxonomic scope" value="Eukaryota"/>
</dbReference>
<dbReference type="HOGENOM" id="CLU_072626_0_1_1"/>
<feature type="binding site" evidence="1">
    <location>
        <position position="124"/>
    </location>
    <ligand>
        <name>Mg(2+)</name>
        <dbReference type="ChEBI" id="CHEBI:18420"/>
    </ligand>
</feature>
<dbReference type="SUPFAM" id="SSF89562">
    <property type="entry name" value="RraA-like"/>
    <property type="match status" value="1"/>
</dbReference>
<proteinExistence type="predicted"/>
<dbReference type="AlphaFoldDB" id="G8ZZZ0"/>
<dbReference type="PANTHER" id="PTHR33254:SF28">
    <property type="entry name" value="4-HYDROXY-4-METHYL-2-OXOGLUTARATE ALDOLASE"/>
    <property type="match status" value="1"/>
</dbReference>
<dbReference type="InterPro" id="IPR005493">
    <property type="entry name" value="RraA/RraA-like"/>
</dbReference>
<comment type="cofactor">
    <cofactor evidence="1">
        <name>Mg(2+)</name>
        <dbReference type="ChEBI" id="CHEBI:18420"/>
    </cofactor>
</comment>
<sequence length="242" mass="26196">MTSYIDKLSPFTTCDVADGLLNCYNIEDGGYFANLTQWSGKSKGSVVGRAYTVLFAPASDPRPAINYIDGVPEGSFLVIAMTKSLQCEFAPYVKITQACYGGLMSTRAQYQGVVGSVIFGRIRDVDEHRNLEHPVFSYGLGACAPKAAVKAVAIEVPLEILHPDGSTKTIDSGDYVIGDEHGIVGVPISKVNLGFLIEYIERSIEADELVSQDIKSGVPAKQSQQTRREILKRVLESAPDIS</sequence>
<dbReference type="CDD" id="cd16841">
    <property type="entry name" value="RraA_family"/>
    <property type="match status" value="1"/>
</dbReference>
<dbReference type="RefSeq" id="XP_003683395.1">
    <property type="nucleotide sequence ID" value="XM_003683347.1"/>
</dbReference>
<dbReference type="EMBL" id="HE616749">
    <property type="protein sequence ID" value="CCE94184.1"/>
    <property type="molecule type" value="Genomic_DNA"/>
</dbReference>
<keyword evidence="1" id="KW-0460">Magnesium</keyword>
<dbReference type="OrthoDB" id="1476984at2759"/>
<dbReference type="Gene3D" id="3.50.30.40">
    <property type="entry name" value="Ribonuclease E inhibitor RraA/RraA-like"/>
    <property type="match status" value="1"/>
</dbReference>
<protein>
    <submittedName>
        <fullName evidence="2">Uncharacterized protein</fullName>
    </submittedName>
</protein>
<dbReference type="GO" id="GO:0019619">
    <property type="term" value="P:3,4-dihydroxybenzoate catabolic process"/>
    <property type="evidence" value="ECO:0007669"/>
    <property type="project" value="EnsemblFungi"/>
</dbReference>
<dbReference type="InterPro" id="IPR036704">
    <property type="entry name" value="RraA/RraA-like_sf"/>
</dbReference>
<reference evidence="2 3" key="1">
    <citation type="journal article" date="2011" name="Proc. Natl. Acad. Sci. U.S.A.">
        <title>Evolutionary erosion of yeast sex chromosomes by mating-type switching accidents.</title>
        <authorList>
            <person name="Gordon J.L."/>
            <person name="Armisen D."/>
            <person name="Proux-Wera E."/>
            <person name="Oheigeartaigh S.S."/>
            <person name="Byrne K.P."/>
            <person name="Wolfe K.H."/>
        </authorList>
    </citation>
    <scope>NUCLEOTIDE SEQUENCE [LARGE SCALE GENOMIC DNA]</scope>
    <source>
        <strain evidence="3">ATCC 10662 / CBS 1146 / NBRC 0425 / NCYC 2629 / NRRL Y-866</strain>
    </source>
</reference>
<dbReference type="GeneID" id="11501427"/>
<dbReference type="GO" id="GO:0047443">
    <property type="term" value="F:4-hydroxy-4-methyl-2-oxoglutarate aldolase activity"/>
    <property type="evidence" value="ECO:0007669"/>
    <property type="project" value="EnsemblFungi"/>
</dbReference>
<dbReference type="PANTHER" id="PTHR33254">
    <property type="entry name" value="4-HYDROXY-4-METHYL-2-OXOGLUTARATE ALDOLASE 3-RELATED"/>
    <property type="match status" value="1"/>
</dbReference>
<dbReference type="FunCoup" id="G8ZZZ0">
    <property type="interactions" value="23"/>
</dbReference>
<dbReference type="Proteomes" id="UP000005627">
    <property type="component" value="Chromosome 8"/>
</dbReference>
<keyword evidence="3" id="KW-1185">Reference proteome</keyword>
<dbReference type="GO" id="GO:0046872">
    <property type="term" value="F:metal ion binding"/>
    <property type="evidence" value="ECO:0007669"/>
    <property type="project" value="UniProtKB-KW"/>
</dbReference>